<dbReference type="STRING" id="1423730.FC75_GL001583"/>
<comment type="caution">
    <text evidence="2">The sequence shown here is derived from an EMBL/GenBank/DDBJ whole genome shotgun (WGS) entry which is preliminary data.</text>
</comment>
<dbReference type="InterPro" id="IPR016181">
    <property type="entry name" value="Acyl_CoA_acyltransferase"/>
</dbReference>
<keyword evidence="3" id="KW-1185">Reference proteome</keyword>
<evidence type="ECO:0000313" key="3">
    <source>
        <dbReference type="Proteomes" id="UP000050865"/>
    </source>
</evidence>
<dbReference type="InterPro" id="IPR000182">
    <property type="entry name" value="GNAT_dom"/>
</dbReference>
<organism evidence="2 3">
    <name type="scientific">Lacticaseibacillus camelliae DSM 22697 = JCM 13995</name>
    <dbReference type="NCBI Taxonomy" id="1423730"/>
    <lineage>
        <taxon>Bacteria</taxon>
        <taxon>Bacillati</taxon>
        <taxon>Bacillota</taxon>
        <taxon>Bacilli</taxon>
        <taxon>Lactobacillales</taxon>
        <taxon>Lactobacillaceae</taxon>
        <taxon>Lacticaseibacillus</taxon>
    </lineage>
</organism>
<evidence type="ECO:0000259" key="1">
    <source>
        <dbReference type="PROSITE" id="PS51186"/>
    </source>
</evidence>
<dbReference type="Gene3D" id="3.40.630.30">
    <property type="match status" value="1"/>
</dbReference>
<dbReference type="Proteomes" id="UP000050865">
    <property type="component" value="Unassembled WGS sequence"/>
</dbReference>
<dbReference type="SUPFAM" id="SSF55729">
    <property type="entry name" value="Acyl-CoA N-acyltransferases (Nat)"/>
    <property type="match status" value="1"/>
</dbReference>
<dbReference type="Pfam" id="PF13673">
    <property type="entry name" value="Acetyltransf_10"/>
    <property type="match status" value="1"/>
</dbReference>
<dbReference type="PATRIC" id="fig|1423730.4.peg.1659"/>
<dbReference type="GO" id="GO:0016747">
    <property type="term" value="F:acyltransferase activity, transferring groups other than amino-acyl groups"/>
    <property type="evidence" value="ECO:0007669"/>
    <property type="project" value="InterPro"/>
</dbReference>
<accession>A0A0R2F391</accession>
<proteinExistence type="predicted"/>
<name>A0A0R2F391_9LACO</name>
<gene>
    <name evidence="2" type="ORF">FC75_GL001583</name>
</gene>
<protein>
    <submittedName>
        <fullName evidence="2">ElaA protein</fullName>
    </submittedName>
</protein>
<dbReference type="RefSeq" id="WP_054664701.1">
    <property type="nucleotide sequence ID" value="NZ_AYZJ01000029.1"/>
</dbReference>
<feature type="domain" description="N-acetyltransferase" evidence="1">
    <location>
        <begin position="7"/>
        <end position="148"/>
    </location>
</feature>
<dbReference type="PROSITE" id="PS51186">
    <property type="entry name" value="GNAT"/>
    <property type="match status" value="1"/>
</dbReference>
<dbReference type="AlphaFoldDB" id="A0A0R2F391"/>
<reference evidence="2 3" key="1">
    <citation type="journal article" date="2015" name="Genome Announc.">
        <title>Expanding the biotechnology potential of lactobacilli through comparative genomics of 213 strains and associated genera.</title>
        <authorList>
            <person name="Sun Z."/>
            <person name="Harris H.M."/>
            <person name="McCann A."/>
            <person name="Guo C."/>
            <person name="Argimon S."/>
            <person name="Zhang W."/>
            <person name="Yang X."/>
            <person name="Jeffery I.B."/>
            <person name="Cooney J.C."/>
            <person name="Kagawa T.F."/>
            <person name="Liu W."/>
            <person name="Song Y."/>
            <person name="Salvetti E."/>
            <person name="Wrobel A."/>
            <person name="Rasinkangas P."/>
            <person name="Parkhill J."/>
            <person name="Rea M.C."/>
            <person name="O'Sullivan O."/>
            <person name="Ritari J."/>
            <person name="Douillard F.P."/>
            <person name="Paul Ross R."/>
            <person name="Yang R."/>
            <person name="Briner A.E."/>
            <person name="Felis G.E."/>
            <person name="de Vos W.M."/>
            <person name="Barrangou R."/>
            <person name="Klaenhammer T.R."/>
            <person name="Caufield P.W."/>
            <person name="Cui Y."/>
            <person name="Zhang H."/>
            <person name="O'Toole P.W."/>
        </authorList>
    </citation>
    <scope>NUCLEOTIDE SEQUENCE [LARGE SCALE GENOMIC DNA]</scope>
    <source>
        <strain evidence="2 3">DSM 22697</strain>
    </source>
</reference>
<dbReference type="OrthoDB" id="9796171at2"/>
<evidence type="ECO:0000313" key="2">
    <source>
        <dbReference type="EMBL" id="KRN22946.1"/>
    </source>
</evidence>
<dbReference type="CDD" id="cd04301">
    <property type="entry name" value="NAT_SF"/>
    <property type="match status" value="1"/>
</dbReference>
<sequence>MLTTEIKRTDQLPAAELLEILEARVRVFVVEQHCAYQEVDIKDRRAEHVILRQNGRLAAYARIIPSDDKNAVSFGRVLVVKTCRGQGLARQLILATLARINQIAPAKPIKIQAQNYLRHFYADFGFTPISSVYLEDGIPHVDMLRQPKNQAN</sequence>
<dbReference type="EMBL" id="AYZJ01000029">
    <property type="protein sequence ID" value="KRN22946.1"/>
    <property type="molecule type" value="Genomic_DNA"/>
</dbReference>